<evidence type="ECO:0000313" key="2">
    <source>
        <dbReference type="Proteomes" id="UP000325811"/>
    </source>
</evidence>
<dbReference type="AlphaFoldDB" id="A0A5Q4YXG4"/>
<keyword evidence="2" id="KW-1185">Reference proteome</keyword>
<accession>A0A5Q4YXG4</accession>
<gene>
    <name evidence="1" type="ORF">PDMSB3_1014</name>
</gene>
<protein>
    <submittedName>
        <fullName evidence="1">Uncharacterized protein</fullName>
    </submittedName>
</protein>
<sequence>MKPRFISVGKATNRYVTQTIVVIAMTNRKEIELYRSQRKASKSIEFLILMFVKSAEKYCLIVETF</sequence>
<name>A0A5Q4YXG4_9BURK</name>
<dbReference type="Proteomes" id="UP000325811">
    <property type="component" value="Chromosome II"/>
</dbReference>
<dbReference type="EMBL" id="LR699554">
    <property type="protein sequence ID" value="VVD32312.1"/>
    <property type="molecule type" value="Genomic_DNA"/>
</dbReference>
<dbReference type="KEGG" id="pdio:PDMSB3_1014.1"/>
<evidence type="ECO:0000313" key="1">
    <source>
        <dbReference type="EMBL" id="VVD32312.1"/>
    </source>
</evidence>
<organism evidence="1 2">
    <name type="scientific">Paraburkholderia dioscoreae</name>
    <dbReference type="NCBI Taxonomy" id="2604047"/>
    <lineage>
        <taxon>Bacteria</taxon>
        <taxon>Pseudomonadati</taxon>
        <taxon>Pseudomonadota</taxon>
        <taxon>Betaproteobacteria</taxon>
        <taxon>Burkholderiales</taxon>
        <taxon>Burkholderiaceae</taxon>
        <taxon>Paraburkholderia</taxon>
    </lineage>
</organism>
<proteinExistence type="predicted"/>
<reference evidence="1 2" key="1">
    <citation type="submission" date="2019-08" db="EMBL/GenBank/DDBJ databases">
        <authorList>
            <person name="Herpell B J."/>
        </authorList>
    </citation>
    <scope>NUCLEOTIDE SEQUENCE [LARGE SCALE GENOMIC DNA]</scope>
    <source>
        <strain evidence="2">Msb3</strain>
    </source>
</reference>